<evidence type="ECO:0000256" key="3">
    <source>
        <dbReference type="ARBA" id="ARBA00022475"/>
    </source>
</evidence>
<evidence type="ECO:0000256" key="6">
    <source>
        <dbReference type="ARBA" id="ARBA00022967"/>
    </source>
</evidence>
<dbReference type="PROSITE" id="PS00211">
    <property type="entry name" value="ABC_TRANSPORTER_1"/>
    <property type="match status" value="1"/>
</dbReference>
<dbReference type="InterPro" id="IPR003439">
    <property type="entry name" value="ABC_transporter-like_ATP-bd"/>
</dbReference>
<dbReference type="SMART" id="SM00382">
    <property type="entry name" value="AAA"/>
    <property type="match status" value="2"/>
</dbReference>
<dbReference type="PANTHER" id="PTHR43553:SF27">
    <property type="entry name" value="ENERGY-COUPLING FACTOR TRANSPORTER ATP-BINDING PROTEIN ECFA2"/>
    <property type="match status" value="1"/>
</dbReference>
<comment type="caution">
    <text evidence="10">The sequence shown here is derived from an EMBL/GenBank/DDBJ whole genome shotgun (WGS) entry which is preliminary data.</text>
</comment>
<evidence type="ECO:0000256" key="8">
    <source>
        <dbReference type="ARBA" id="ARBA00025157"/>
    </source>
</evidence>
<evidence type="ECO:0000256" key="1">
    <source>
        <dbReference type="ARBA" id="ARBA00004202"/>
    </source>
</evidence>
<keyword evidence="2" id="KW-0813">Transport</keyword>
<feature type="domain" description="ABC transporter" evidence="9">
    <location>
        <begin position="248"/>
        <end position="454"/>
    </location>
</feature>
<dbReference type="InterPro" id="IPR015856">
    <property type="entry name" value="ABC_transpr_CbiO/EcfA_su"/>
</dbReference>
<dbReference type="InterPro" id="IPR027417">
    <property type="entry name" value="P-loop_NTPase"/>
</dbReference>
<evidence type="ECO:0000256" key="7">
    <source>
        <dbReference type="ARBA" id="ARBA00023136"/>
    </source>
</evidence>
<evidence type="ECO:0000256" key="4">
    <source>
        <dbReference type="ARBA" id="ARBA00022741"/>
    </source>
</evidence>
<dbReference type="PIRSF" id="PIRSF029347">
    <property type="entry name" value="RecF"/>
    <property type="match status" value="1"/>
</dbReference>
<evidence type="ECO:0000259" key="9">
    <source>
        <dbReference type="PROSITE" id="PS50893"/>
    </source>
</evidence>
<organism evidence="10">
    <name type="scientific">Thermogladius calderae</name>
    <dbReference type="NCBI Taxonomy" id="1200300"/>
    <lineage>
        <taxon>Archaea</taxon>
        <taxon>Thermoproteota</taxon>
        <taxon>Thermoprotei</taxon>
        <taxon>Desulfurococcales</taxon>
        <taxon>Desulfurococcaceae</taxon>
        <taxon>Thermogladius</taxon>
    </lineage>
</organism>
<proteinExistence type="predicted"/>
<dbReference type="Pfam" id="PF00005">
    <property type="entry name" value="ABC_tran"/>
    <property type="match status" value="2"/>
</dbReference>
<dbReference type="PANTHER" id="PTHR43553">
    <property type="entry name" value="HEAVY METAL TRANSPORTER"/>
    <property type="match status" value="1"/>
</dbReference>
<keyword evidence="3" id="KW-1003">Cell membrane</keyword>
<keyword evidence="6" id="KW-1278">Translocase</keyword>
<dbReference type="AlphaFoldDB" id="A0A7J3XZY0"/>
<dbReference type="SUPFAM" id="SSF52540">
    <property type="entry name" value="P-loop containing nucleoside triphosphate hydrolases"/>
    <property type="match status" value="2"/>
</dbReference>
<dbReference type="InterPro" id="IPR014555">
    <property type="entry name" value="RecF-like"/>
</dbReference>
<reference evidence="10" key="1">
    <citation type="journal article" date="2020" name="mSystems">
        <title>Genome- and Community-Level Interaction Insights into Carbon Utilization and Element Cycling Functions of Hydrothermarchaeota in Hydrothermal Sediment.</title>
        <authorList>
            <person name="Zhou Z."/>
            <person name="Liu Y."/>
            <person name="Xu W."/>
            <person name="Pan J."/>
            <person name="Luo Z.H."/>
            <person name="Li M."/>
        </authorList>
    </citation>
    <scope>NUCLEOTIDE SEQUENCE [LARGE SCALE GENOMIC DNA]</scope>
    <source>
        <strain evidence="10">SpSt-110</strain>
    </source>
</reference>
<comment type="subcellular location">
    <subcellularLocation>
        <location evidence="1">Cell membrane</location>
        <topology evidence="1">Peripheral membrane protein</topology>
    </subcellularLocation>
</comment>
<comment type="function">
    <text evidence="8">Probably part of an ABC transporter complex. Responsible for energy coupling to the transport system.</text>
</comment>
<dbReference type="GO" id="GO:0005524">
    <property type="term" value="F:ATP binding"/>
    <property type="evidence" value="ECO:0007669"/>
    <property type="project" value="UniProtKB-KW"/>
</dbReference>
<dbReference type="InterPro" id="IPR050095">
    <property type="entry name" value="ECF_ABC_transporter_ATP-bd"/>
</dbReference>
<sequence>MLVIRGLSAGYSTGSGKAVIEGASLDVGDGEVALLTGASGSGKTTMILALTGVLKFLMNGVVSGVVELDGLNPLSLEGFSKLPAEVGVVLQDPDKQIAMPTPMGELVFTLENLGYSTRDAVGRSTSLLQRFGLASKASQHVDDLSLGEKRKLTIASAIIHEPSLVILDEPTASLDPWSTRTVVELVSSMKKSGSTILVVEHKPFYFKSVADKIFTLENGRVGRADSNRDAGYPRVGERRRRSAGGTVLRVEDLVAGYGEPILTVDELHVGGGEVVAVVGPNGSGKTTLLKTVAGFIKPVRQGRIEKASCFYLPQHPDFTFISTTVERELRDAARSVGFSELASLFPWFKEARRANPFTLSHGQRRWLANLVAYGYSRKLILMDEPSTGLDDNMLRELERIIDTLASRGAGVLVSTHDPRLLMDLADRAYSVEGGRLVERDPVDLAIEMYRIAGVRFE</sequence>
<name>A0A7J3XZY0_9CREN</name>
<dbReference type="EMBL" id="DRYK01000077">
    <property type="protein sequence ID" value="HHP68294.1"/>
    <property type="molecule type" value="Genomic_DNA"/>
</dbReference>
<dbReference type="GO" id="GO:0016887">
    <property type="term" value="F:ATP hydrolysis activity"/>
    <property type="evidence" value="ECO:0007669"/>
    <property type="project" value="InterPro"/>
</dbReference>
<feature type="domain" description="ABC transporter" evidence="9">
    <location>
        <begin position="4"/>
        <end position="243"/>
    </location>
</feature>
<dbReference type="GO" id="GO:0042626">
    <property type="term" value="F:ATPase-coupled transmembrane transporter activity"/>
    <property type="evidence" value="ECO:0007669"/>
    <property type="project" value="TreeGrafter"/>
</dbReference>
<keyword evidence="5 10" id="KW-0067">ATP-binding</keyword>
<dbReference type="GO" id="GO:0043190">
    <property type="term" value="C:ATP-binding cassette (ABC) transporter complex"/>
    <property type="evidence" value="ECO:0007669"/>
    <property type="project" value="TreeGrafter"/>
</dbReference>
<gene>
    <name evidence="10" type="ORF">ENM60_05880</name>
</gene>
<accession>A0A7J3XZY0</accession>
<dbReference type="PROSITE" id="PS50893">
    <property type="entry name" value="ABC_TRANSPORTER_2"/>
    <property type="match status" value="2"/>
</dbReference>
<evidence type="ECO:0000256" key="2">
    <source>
        <dbReference type="ARBA" id="ARBA00022448"/>
    </source>
</evidence>
<evidence type="ECO:0000313" key="10">
    <source>
        <dbReference type="EMBL" id="HHP68294.1"/>
    </source>
</evidence>
<dbReference type="Gene3D" id="3.40.50.300">
    <property type="entry name" value="P-loop containing nucleotide triphosphate hydrolases"/>
    <property type="match status" value="2"/>
</dbReference>
<protein>
    <submittedName>
        <fullName evidence="10">ABC transporter ATP-binding protein</fullName>
    </submittedName>
</protein>
<dbReference type="CDD" id="cd03225">
    <property type="entry name" value="ABC_cobalt_CbiO_domain1"/>
    <property type="match status" value="1"/>
</dbReference>
<evidence type="ECO:0000256" key="5">
    <source>
        <dbReference type="ARBA" id="ARBA00022840"/>
    </source>
</evidence>
<dbReference type="InterPro" id="IPR003593">
    <property type="entry name" value="AAA+_ATPase"/>
</dbReference>
<dbReference type="InterPro" id="IPR017871">
    <property type="entry name" value="ABC_transporter-like_CS"/>
</dbReference>
<keyword evidence="4" id="KW-0547">Nucleotide-binding</keyword>
<keyword evidence="7" id="KW-0472">Membrane</keyword>